<evidence type="ECO:0000313" key="2">
    <source>
        <dbReference type="EMBL" id="ELA48201.1"/>
    </source>
</evidence>
<dbReference type="EMBL" id="GL877406">
    <property type="protein sequence ID" value="ELA48201.1"/>
    <property type="molecule type" value="Genomic_DNA"/>
</dbReference>
<feature type="domain" description="DUF5096" evidence="1">
    <location>
        <begin position="98"/>
        <end position="295"/>
    </location>
</feature>
<organism evidence="2 3">
    <name type="scientific">Vavraia culicis (isolate floridensis)</name>
    <name type="common">Microsporidian parasite</name>
    <dbReference type="NCBI Taxonomy" id="948595"/>
    <lineage>
        <taxon>Eukaryota</taxon>
        <taxon>Fungi</taxon>
        <taxon>Fungi incertae sedis</taxon>
        <taxon>Microsporidia</taxon>
        <taxon>Pleistophoridae</taxon>
        <taxon>Vavraia</taxon>
    </lineage>
</organism>
<dbReference type="HOGENOM" id="CLU_937495_0_0_1"/>
<protein>
    <recommendedName>
        <fullName evidence="1">DUF5096 domain-containing protein</fullName>
    </recommendedName>
</protein>
<evidence type="ECO:0000313" key="3">
    <source>
        <dbReference type="Proteomes" id="UP000011081"/>
    </source>
</evidence>
<dbReference type="Proteomes" id="UP000011081">
    <property type="component" value="Unassembled WGS sequence"/>
</dbReference>
<dbReference type="OrthoDB" id="10362842at2759"/>
<accession>L2GWZ4</accession>
<dbReference type="Pfam" id="PF17019">
    <property type="entry name" value="DUF5096"/>
    <property type="match status" value="1"/>
</dbReference>
<reference evidence="3" key="1">
    <citation type="submission" date="2011-03" db="EMBL/GenBank/DDBJ databases">
        <title>The genome sequence of Vavraia culicis strain floridensis.</title>
        <authorList>
            <consortium name="The Broad Institute Genome Sequencing Platform"/>
            <person name="Cuomo C."/>
            <person name="Becnel J."/>
            <person name="Sanscrainte N."/>
            <person name="Young S.K."/>
            <person name="Zeng Q."/>
            <person name="Gargeya S."/>
            <person name="Fitzgerald M."/>
            <person name="Haas B."/>
            <person name="Abouelleil A."/>
            <person name="Alvarado L."/>
            <person name="Arachchi H.M."/>
            <person name="Berlin A."/>
            <person name="Chapman S.B."/>
            <person name="Gearin G."/>
            <person name="Goldberg J."/>
            <person name="Griggs A."/>
            <person name="Gujja S."/>
            <person name="Hansen M."/>
            <person name="Heiman D."/>
            <person name="Howarth C."/>
            <person name="Larimer J."/>
            <person name="Lui A."/>
            <person name="MacDonald P.J.P."/>
            <person name="McCowen C."/>
            <person name="Montmayeur A."/>
            <person name="Murphy C."/>
            <person name="Neiman D."/>
            <person name="Pearson M."/>
            <person name="Priest M."/>
            <person name="Roberts A."/>
            <person name="Saif S."/>
            <person name="Shea T."/>
            <person name="Sisk P."/>
            <person name="Stolte C."/>
            <person name="Sykes S."/>
            <person name="Wortman J."/>
            <person name="Nusbaum C."/>
            <person name="Birren B."/>
        </authorList>
    </citation>
    <scope>NUCLEOTIDE SEQUENCE [LARGE SCALE GENOMIC DNA]</scope>
    <source>
        <strain evidence="3">floridensis</strain>
    </source>
</reference>
<dbReference type="InParanoid" id="L2GWZ4"/>
<gene>
    <name evidence="2" type="ORF">VCUG_00242</name>
</gene>
<dbReference type="GeneID" id="19878132"/>
<sequence>MKEYLEHSITVQTASSLVSGILKRIDTDNGLIYVQEKNVQSLTRILFSHVENLELNDNDPKELNDPAIVEAGEYLEFNEKSEYLFEDKNRYASLFVDMTSEQRKSIIREAYDNYGPSKEEAASIAACYSINFFKNNFFGNKESHSMKIGVIIQKDDWYAQVAFNISRLLMAQGYYPELIMLCSVNCKIVRQLFISKKERQKKKDSLEGSYDLSIVVCDNANILKQESFKSNSTVFIGVPENAKSSSKTYAIFYGPYDVEYKKFGGGLVFVNPGFGKRTLMRMGLDHYPSCGYIVHSK</sequence>
<keyword evidence="3" id="KW-1185">Reference proteome</keyword>
<dbReference type="InterPro" id="IPR031512">
    <property type="entry name" value="DUF5096"/>
</dbReference>
<name>L2GWZ4_VAVCU</name>
<dbReference type="VEuPathDB" id="MicrosporidiaDB:VCUG_00242"/>
<dbReference type="RefSeq" id="XP_008073263.1">
    <property type="nucleotide sequence ID" value="XM_008075072.1"/>
</dbReference>
<proteinExistence type="predicted"/>
<evidence type="ECO:0000259" key="1">
    <source>
        <dbReference type="Pfam" id="PF17019"/>
    </source>
</evidence>
<dbReference type="AlphaFoldDB" id="L2GWZ4"/>